<evidence type="ECO:0000313" key="2">
    <source>
        <dbReference type="EMBL" id="THD21940.1"/>
    </source>
</evidence>
<feature type="non-terminal residue" evidence="2">
    <location>
        <position position="1"/>
    </location>
</feature>
<dbReference type="EMBL" id="JXXN02003122">
    <property type="protein sequence ID" value="THD21940.1"/>
    <property type="molecule type" value="Genomic_DNA"/>
</dbReference>
<comment type="caution">
    <text evidence="2">The sequence shown here is derived from an EMBL/GenBank/DDBJ whole genome shotgun (WGS) entry which is preliminary data.</text>
</comment>
<dbReference type="AlphaFoldDB" id="A0A4E0RYW0"/>
<evidence type="ECO:0000313" key="3">
    <source>
        <dbReference type="Proteomes" id="UP000230066"/>
    </source>
</evidence>
<feature type="compositionally biased region" description="Polar residues" evidence="1">
    <location>
        <begin position="410"/>
        <end position="429"/>
    </location>
</feature>
<organism evidence="2 3">
    <name type="scientific">Fasciola hepatica</name>
    <name type="common">Liver fluke</name>
    <dbReference type="NCBI Taxonomy" id="6192"/>
    <lineage>
        <taxon>Eukaryota</taxon>
        <taxon>Metazoa</taxon>
        <taxon>Spiralia</taxon>
        <taxon>Lophotrochozoa</taxon>
        <taxon>Platyhelminthes</taxon>
        <taxon>Trematoda</taxon>
        <taxon>Digenea</taxon>
        <taxon>Plagiorchiida</taxon>
        <taxon>Echinostomata</taxon>
        <taxon>Echinostomatoidea</taxon>
        <taxon>Fasciolidae</taxon>
        <taxon>Fasciola</taxon>
    </lineage>
</organism>
<name>A0A4E0RYW0_FASHE</name>
<sequence length="788" mass="88753">ILLPVPVQLLCIHPKFVALLGALGGCAIALLQRPESSWSWVGCELSSLVLQAHCQWASTCVLCPELPLLNMFDAPEQLVRSSVYSRALIRLNNDLRENQSIKNMSTHRTNLLRTALAFFKDHQYTIRSTLRSPTVHPWLLSRPQSISCTHLIDGSPLTVDFPLDGYSLHAVLHTSPSFFTSLDSSLLEVESPALLSNQHMGSKADYIATKKRREKSPFGCLDQVHSPLRLNQSARDQQILTEILEHGVDLLGELSVSISESLLDGLYCVLRVLRVFLESKSIVFIRYGNVTLGGRRNVSVFGTLCRFCQKLYSQCPIRPSESEVGAPISSGRPGSGQSHGSSGSHKSHFSFPPPPRPGSTKQEIRRWYKRMAKLRNRRERLHDSSVVCGEDDEDRQKKLEPTPDCHESATETNNTNTFSRGSFSSNSGHTTRRAMHNHPAGLHRVNQALLDVFTLLELCQLTSPPTKPDPIVQSCWPPPEEFLQRFTSYLLDDLFPTNAVWPLVINLSWLRTFDFYLLAPVRFRQRIRLVASSQRLLTDSVVTVLGRLMHGFSQLQEQWQCSGSRIPLTRNQHRLYARVAGLLTATLSVQLSQIRQIQQEPVETGEMDVDLPATDLDCEEQSINQLPVELLHHTSSSSSAVYDSVVQMLFHLVRDEAPRVVYIPPLADSTRRALGDQLEQSQTRPTSRSVPLHLVDDTWAQCLVRLYHCRFAPILRLKTTDPTLWNRITEAEKRIDRCDRLGELSVKCGFAVPDGTFDQLGWIVSGYLPSLDGRYSSPYFWQASRATV</sequence>
<keyword evidence="3" id="KW-1185">Reference proteome</keyword>
<proteinExistence type="predicted"/>
<feature type="compositionally biased region" description="Basic and acidic residues" evidence="1">
    <location>
        <begin position="394"/>
        <end position="409"/>
    </location>
</feature>
<feature type="region of interest" description="Disordered" evidence="1">
    <location>
        <begin position="379"/>
        <end position="433"/>
    </location>
</feature>
<feature type="compositionally biased region" description="Low complexity" evidence="1">
    <location>
        <begin position="329"/>
        <end position="344"/>
    </location>
</feature>
<evidence type="ECO:0000256" key="1">
    <source>
        <dbReference type="SAM" id="MobiDB-lite"/>
    </source>
</evidence>
<gene>
    <name evidence="2" type="ORF">D915_007485</name>
</gene>
<accession>A0A4E0RYW0</accession>
<reference evidence="2" key="1">
    <citation type="submission" date="2019-03" db="EMBL/GenBank/DDBJ databases">
        <title>Improved annotation for the trematode Fasciola hepatica.</title>
        <authorList>
            <person name="Choi Y.-J."/>
            <person name="Martin J."/>
            <person name="Mitreva M."/>
        </authorList>
    </citation>
    <scope>NUCLEOTIDE SEQUENCE [LARGE SCALE GENOMIC DNA]</scope>
</reference>
<protein>
    <submittedName>
        <fullName evidence="2">Uncharacterized protein</fullName>
    </submittedName>
</protein>
<feature type="region of interest" description="Disordered" evidence="1">
    <location>
        <begin position="323"/>
        <end position="364"/>
    </location>
</feature>
<dbReference type="Proteomes" id="UP000230066">
    <property type="component" value="Unassembled WGS sequence"/>
</dbReference>